<name>A0A445LJS3_GLYSO</name>
<sequence>MWKSAYCTSFRFNPILFHNCLGRLISENRVVLQGGKLSSKNEFHSVSYT</sequence>
<evidence type="ECO:0000313" key="1">
    <source>
        <dbReference type="EMBL" id="RZC23506.1"/>
    </source>
</evidence>
<dbReference type="Proteomes" id="UP000289340">
    <property type="component" value="Chromosome 2"/>
</dbReference>
<dbReference type="EMBL" id="QZWG01000002">
    <property type="protein sequence ID" value="RZC23506.1"/>
    <property type="molecule type" value="Genomic_DNA"/>
</dbReference>
<gene>
    <name evidence="1" type="ORF">D0Y65_003032</name>
</gene>
<reference evidence="1 2" key="1">
    <citation type="submission" date="2018-09" db="EMBL/GenBank/DDBJ databases">
        <title>A high-quality reference genome of wild soybean provides a powerful tool to mine soybean genomes.</title>
        <authorList>
            <person name="Xie M."/>
            <person name="Chung C.Y.L."/>
            <person name="Li M.-W."/>
            <person name="Wong F.-L."/>
            <person name="Chan T.-F."/>
            <person name="Lam H.-M."/>
        </authorList>
    </citation>
    <scope>NUCLEOTIDE SEQUENCE [LARGE SCALE GENOMIC DNA]</scope>
    <source>
        <strain evidence="2">cv. W05</strain>
        <tissue evidence="1">Hypocotyl of etiolated seedlings</tissue>
    </source>
</reference>
<organism evidence="1 2">
    <name type="scientific">Glycine soja</name>
    <name type="common">Wild soybean</name>
    <dbReference type="NCBI Taxonomy" id="3848"/>
    <lineage>
        <taxon>Eukaryota</taxon>
        <taxon>Viridiplantae</taxon>
        <taxon>Streptophyta</taxon>
        <taxon>Embryophyta</taxon>
        <taxon>Tracheophyta</taxon>
        <taxon>Spermatophyta</taxon>
        <taxon>Magnoliopsida</taxon>
        <taxon>eudicotyledons</taxon>
        <taxon>Gunneridae</taxon>
        <taxon>Pentapetalae</taxon>
        <taxon>rosids</taxon>
        <taxon>fabids</taxon>
        <taxon>Fabales</taxon>
        <taxon>Fabaceae</taxon>
        <taxon>Papilionoideae</taxon>
        <taxon>50 kb inversion clade</taxon>
        <taxon>NPAAA clade</taxon>
        <taxon>indigoferoid/millettioid clade</taxon>
        <taxon>Phaseoleae</taxon>
        <taxon>Glycine</taxon>
        <taxon>Glycine subgen. Soja</taxon>
    </lineage>
</organism>
<accession>A0A445LJS3</accession>
<protein>
    <submittedName>
        <fullName evidence="1">Uncharacterized protein</fullName>
    </submittedName>
</protein>
<comment type="caution">
    <text evidence="1">The sequence shown here is derived from an EMBL/GenBank/DDBJ whole genome shotgun (WGS) entry which is preliminary data.</text>
</comment>
<keyword evidence="2" id="KW-1185">Reference proteome</keyword>
<evidence type="ECO:0000313" key="2">
    <source>
        <dbReference type="Proteomes" id="UP000289340"/>
    </source>
</evidence>
<proteinExistence type="predicted"/>
<dbReference type="AlphaFoldDB" id="A0A445LJS3"/>